<feature type="domain" description="HTH tetR-type" evidence="3">
    <location>
        <begin position="8"/>
        <end position="68"/>
    </location>
</feature>
<evidence type="ECO:0000256" key="1">
    <source>
        <dbReference type="ARBA" id="ARBA00023125"/>
    </source>
</evidence>
<dbReference type="Pfam" id="PF00440">
    <property type="entry name" value="TetR_N"/>
    <property type="match status" value="1"/>
</dbReference>
<dbReference type="GO" id="GO:0003700">
    <property type="term" value="F:DNA-binding transcription factor activity"/>
    <property type="evidence" value="ECO:0007669"/>
    <property type="project" value="TreeGrafter"/>
</dbReference>
<gene>
    <name evidence="4" type="ORF">DFJ66_1727</name>
</gene>
<name>A0A495X5R2_9PSEU</name>
<dbReference type="GO" id="GO:0000976">
    <property type="term" value="F:transcription cis-regulatory region binding"/>
    <property type="evidence" value="ECO:0007669"/>
    <property type="project" value="TreeGrafter"/>
</dbReference>
<dbReference type="Pfam" id="PF17920">
    <property type="entry name" value="TetR_C_16"/>
    <property type="match status" value="1"/>
</dbReference>
<dbReference type="Gene3D" id="1.10.357.10">
    <property type="entry name" value="Tetracycline Repressor, domain 2"/>
    <property type="match status" value="1"/>
</dbReference>
<sequence length="183" mass="19887">MTKAKRSDTTKEAILAAARERFAEDGYERATIRAIAADADIDPSMVMRYFGNKEKLFAAAAEFDLRLPDVTTMPEAEVGHRLAGHVIDRWDGDETLMALLRAAVTNTTAVERMREIFASQLGPAVAAVAPDAIGTRAGLVATQVLGIALSRYVLRLPPVVEMSRDELVAWVGPTLQRYLTGTA</sequence>
<comment type="caution">
    <text evidence="4">The sequence shown here is derived from an EMBL/GenBank/DDBJ whole genome shotgun (WGS) entry which is preliminary data.</text>
</comment>
<dbReference type="InterPro" id="IPR041678">
    <property type="entry name" value="TetR_C_16"/>
</dbReference>
<dbReference type="InterPro" id="IPR001647">
    <property type="entry name" value="HTH_TetR"/>
</dbReference>
<dbReference type="PANTHER" id="PTHR30055">
    <property type="entry name" value="HTH-TYPE TRANSCRIPTIONAL REGULATOR RUTR"/>
    <property type="match status" value="1"/>
</dbReference>
<keyword evidence="5" id="KW-1185">Reference proteome</keyword>
<dbReference type="AlphaFoldDB" id="A0A495X5R2"/>
<proteinExistence type="predicted"/>
<evidence type="ECO:0000313" key="5">
    <source>
        <dbReference type="Proteomes" id="UP000272729"/>
    </source>
</evidence>
<feature type="DNA-binding region" description="H-T-H motif" evidence="2">
    <location>
        <begin position="31"/>
        <end position="50"/>
    </location>
</feature>
<dbReference type="PRINTS" id="PR00455">
    <property type="entry name" value="HTHTETR"/>
</dbReference>
<accession>A0A495X5R2</accession>
<evidence type="ECO:0000256" key="2">
    <source>
        <dbReference type="PROSITE-ProRule" id="PRU00335"/>
    </source>
</evidence>
<keyword evidence="1 2" id="KW-0238">DNA-binding</keyword>
<dbReference type="InterPro" id="IPR036271">
    <property type="entry name" value="Tet_transcr_reg_TetR-rel_C_sf"/>
</dbReference>
<dbReference type="RefSeq" id="WP_121219629.1">
    <property type="nucleotide sequence ID" value="NZ_JBIUBA010000004.1"/>
</dbReference>
<dbReference type="SUPFAM" id="SSF48498">
    <property type="entry name" value="Tetracyclin repressor-like, C-terminal domain"/>
    <property type="match status" value="1"/>
</dbReference>
<organism evidence="4 5">
    <name type="scientific">Saccharothrix variisporea</name>
    <dbReference type="NCBI Taxonomy" id="543527"/>
    <lineage>
        <taxon>Bacteria</taxon>
        <taxon>Bacillati</taxon>
        <taxon>Actinomycetota</taxon>
        <taxon>Actinomycetes</taxon>
        <taxon>Pseudonocardiales</taxon>
        <taxon>Pseudonocardiaceae</taxon>
        <taxon>Saccharothrix</taxon>
    </lineage>
</organism>
<dbReference type="InterPro" id="IPR009057">
    <property type="entry name" value="Homeodomain-like_sf"/>
</dbReference>
<dbReference type="Proteomes" id="UP000272729">
    <property type="component" value="Unassembled WGS sequence"/>
</dbReference>
<dbReference type="PANTHER" id="PTHR30055:SF235">
    <property type="entry name" value="TRANSCRIPTIONAL REGULATORY PROTEIN"/>
    <property type="match status" value="1"/>
</dbReference>
<protein>
    <submittedName>
        <fullName evidence="4">TetR family transcriptional regulator</fullName>
    </submittedName>
</protein>
<dbReference type="EMBL" id="RBXR01000001">
    <property type="protein sequence ID" value="RKT68535.1"/>
    <property type="molecule type" value="Genomic_DNA"/>
</dbReference>
<dbReference type="OrthoDB" id="3210235at2"/>
<dbReference type="PROSITE" id="PS50977">
    <property type="entry name" value="HTH_TETR_2"/>
    <property type="match status" value="1"/>
</dbReference>
<evidence type="ECO:0000313" key="4">
    <source>
        <dbReference type="EMBL" id="RKT68535.1"/>
    </source>
</evidence>
<dbReference type="InterPro" id="IPR050109">
    <property type="entry name" value="HTH-type_TetR-like_transc_reg"/>
</dbReference>
<evidence type="ECO:0000259" key="3">
    <source>
        <dbReference type="PROSITE" id="PS50977"/>
    </source>
</evidence>
<dbReference type="Gene3D" id="1.10.10.60">
    <property type="entry name" value="Homeodomain-like"/>
    <property type="match status" value="1"/>
</dbReference>
<dbReference type="SUPFAM" id="SSF46689">
    <property type="entry name" value="Homeodomain-like"/>
    <property type="match status" value="1"/>
</dbReference>
<reference evidence="4 5" key="1">
    <citation type="submission" date="2018-10" db="EMBL/GenBank/DDBJ databases">
        <title>Sequencing the genomes of 1000 actinobacteria strains.</title>
        <authorList>
            <person name="Klenk H.-P."/>
        </authorList>
    </citation>
    <scope>NUCLEOTIDE SEQUENCE [LARGE SCALE GENOMIC DNA]</scope>
    <source>
        <strain evidence="4 5">DSM 43911</strain>
    </source>
</reference>